<accession>A0AAV2PRF0</accession>
<dbReference type="GO" id="GO:0006811">
    <property type="term" value="P:monoatomic ion transport"/>
    <property type="evidence" value="ECO:0007669"/>
    <property type="project" value="InterPro"/>
</dbReference>
<dbReference type="Proteomes" id="UP001497623">
    <property type="component" value="Unassembled WGS sequence"/>
</dbReference>
<evidence type="ECO:0000256" key="1">
    <source>
        <dbReference type="SAM" id="Phobius"/>
    </source>
</evidence>
<feature type="transmembrane region" description="Helical" evidence="1">
    <location>
        <begin position="55"/>
        <end position="74"/>
    </location>
</feature>
<name>A0AAV2PRF0_MEGNR</name>
<dbReference type="AlphaFoldDB" id="A0AAV2PRF0"/>
<dbReference type="GO" id="GO:0016020">
    <property type="term" value="C:membrane"/>
    <property type="evidence" value="ECO:0007669"/>
    <property type="project" value="InterPro"/>
</dbReference>
<dbReference type="Gene3D" id="1.20.58.390">
    <property type="entry name" value="Neurotransmitter-gated ion-channel transmembrane domain"/>
    <property type="match status" value="1"/>
</dbReference>
<evidence type="ECO:0008006" key="4">
    <source>
        <dbReference type="Google" id="ProtNLM"/>
    </source>
</evidence>
<feature type="non-terminal residue" evidence="2">
    <location>
        <position position="118"/>
    </location>
</feature>
<keyword evidence="1" id="KW-0472">Membrane</keyword>
<proteinExistence type="predicted"/>
<feature type="transmembrane region" description="Helical" evidence="1">
    <location>
        <begin position="80"/>
        <end position="98"/>
    </location>
</feature>
<reference evidence="2 3" key="1">
    <citation type="submission" date="2024-05" db="EMBL/GenBank/DDBJ databases">
        <authorList>
            <person name="Wallberg A."/>
        </authorList>
    </citation>
    <scope>NUCLEOTIDE SEQUENCE [LARGE SCALE GENOMIC DNA]</scope>
</reference>
<gene>
    <name evidence="2" type="ORF">MNOR_LOCUS3104</name>
</gene>
<dbReference type="SUPFAM" id="SSF90112">
    <property type="entry name" value="Neurotransmitter-gated ion-channel transmembrane pore"/>
    <property type="match status" value="1"/>
</dbReference>
<keyword evidence="1" id="KW-0812">Transmembrane</keyword>
<sequence length="118" mass="13275">MHLEYYQKGSRYWNILRTSMRTANYSIGQGPDKLYPVVHTTITLKRNSDTFGHTIIIPAVVVSIMTLLQFLLPLTNSKRLTVGCCSALITTLMLIYLANTIPPLASKMPIIVKFFGQV</sequence>
<evidence type="ECO:0000313" key="2">
    <source>
        <dbReference type="EMBL" id="CAL4063138.1"/>
    </source>
</evidence>
<dbReference type="EMBL" id="CAXKWB010001018">
    <property type="protein sequence ID" value="CAL4063138.1"/>
    <property type="molecule type" value="Genomic_DNA"/>
</dbReference>
<organism evidence="2 3">
    <name type="scientific">Meganyctiphanes norvegica</name>
    <name type="common">Northern krill</name>
    <name type="synonym">Thysanopoda norvegica</name>
    <dbReference type="NCBI Taxonomy" id="48144"/>
    <lineage>
        <taxon>Eukaryota</taxon>
        <taxon>Metazoa</taxon>
        <taxon>Ecdysozoa</taxon>
        <taxon>Arthropoda</taxon>
        <taxon>Crustacea</taxon>
        <taxon>Multicrustacea</taxon>
        <taxon>Malacostraca</taxon>
        <taxon>Eumalacostraca</taxon>
        <taxon>Eucarida</taxon>
        <taxon>Euphausiacea</taxon>
        <taxon>Euphausiidae</taxon>
        <taxon>Meganyctiphanes</taxon>
    </lineage>
</organism>
<dbReference type="InterPro" id="IPR036719">
    <property type="entry name" value="Neuro-gated_channel_TM_sf"/>
</dbReference>
<comment type="caution">
    <text evidence="2">The sequence shown here is derived from an EMBL/GenBank/DDBJ whole genome shotgun (WGS) entry which is preliminary data.</text>
</comment>
<keyword evidence="1" id="KW-1133">Transmembrane helix</keyword>
<dbReference type="InterPro" id="IPR038050">
    <property type="entry name" value="Neuro_actylchol_rec"/>
</dbReference>
<protein>
    <recommendedName>
        <fullName evidence="4">Neurotransmitter-gated ion-channel transmembrane domain-containing protein</fullName>
    </recommendedName>
</protein>
<evidence type="ECO:0000313" key="3">
    <source>
        <dbReference type="Proteomes" id="UP001497623"/>
    </source>
</evidence>
<keyword evidence="3" id="KW-1185">Reference proteome</keyword>